<dbReference type="RefSeq" id="WP_013321570.1">
    <property type="nucleotide sequence ID" value="NC_014501.1"/>
</dbReference>
<feature type="transmembrane region" description="Helical" evidence="6">
    <location>
        <begin position="114"/>
        <end position="136"/>
    </location>
</feature>
<dbReference type="PANTHER" id="PTHR33510">
    <property type="entry name" value="PROTEIN TIC 20-II, CHLOROPLASTIC"/>
    <property type="match status" value="1"/>
</dbReference>
<feature type="transmembrane region" description="Helical" evidence="6">
    <location>
        <begin position="50"/>
        <end position="71"/>
    </location>
</feature>
<dbReference type="eggNOG" id="ENOG502ZXE8">
    <property type="taxonomic scope" value="Bacteria"/>
</dbReference>
<evidence type="ECO:0000256" key="2">
    <source>
        <dbReference type="ARBA" id="ARBA00009596"/>
    </source>
</evidence>
<dbReference type="PANTHER" id="PTHR33510:SF5">
    <property type="entry name" value="PROTEIN TIC 20-II, CHLOROPLASTIC"/>
    <property type="match status" value="1"/>
</dbReference>
<evidence type="ECO:0000256" key="1">
    <source>
        <dbReference type="ARBA" id="ARBA00004141"/>
    </source>
</evidence>
<dbReference type="Proteomes" id="UP000008206">
    <property type="component" value="Chromosome"/>
</dbReference>
<dbReference type="InterPro" id="IPR005691">
    <property type="entry name" value="Tic20"/>
</dbReference>
<evidence type="ECO:0000256" key="4">
    <source>
        <dbReference type="ARBA" id="ARBA00022989"/>
    </source>
</evidence>
<sequence>MSWRGSTDLKDRIFAALVYLLPWYYAFPFGQSLFEQFPIFTWLGVPLIPLAPLFSIPFADLIIFFVLYLAVVRNTRISHFIRYNTMQAILLDIIVFLLGIVLEQLLKPILGGNIIIQTLDNTIFLGTLIACLYSIAQSALGRYAEIPAISEAAYTQVRY</sequence>
<comment type="subcellular location">
    <subcellularLocation>
        <location evidence="1">Membrane</location>
        <topology evidence="1">Multi-pass membrane protein</topology>
    </subcellularLocation>
</comment>
<dbReference type="STRING" id="497965.Cyan7822_1467"/>
<dbReference type="OrthoDB" id="558786at2"/>
<keyword evidence="5 6" id="KW-0472">Membrane</keyword>
<evidence type="ECO:0008006" key="9">
    <source>
        <dbReference type="Google" id="ProtNLM"/>
    </source>
</evidence>
<dbReference type="GO" id="GO:0016020">
    <property type="term" value="C:membrane"/>
    <property type="evidence" value="ECO:0007669"/>
    <property type="project" value="UniProtKB-SubCell"/>
</dbReference>
<feature type="transmembrane region" description="Helical" evidence="6">
    <location>
        <begin position="83"/>
        <end position="102"/>
    </location>
</feature>
<dbReference type="KEGG" id="cyj:Cyan7822_1467"/>
<reference evidence="8" key="1">
    <citation type="journal article" date="2011" name="MBio">
        <title>Novel metabolic attributes of the genus Cyanothece, comprising a group of unicellular nitrogen-fixing Cyanobacteria.</title>
        <authorList>
            <person name="Bandyopadhyay A."/>
            <person name="Elvitigala T."/>
            <person name="Welsh E."/>
            <person name="Stockel J."/>
            <person name="Liberton M."/>
            <person name="Min H."/>
            <person name="Sherman L.A."/>
            <person name="Pakrasi H.B."/>
        </authorList>
    </citation>
    <scope>NUCLEOTIDE SEQUENCE [LARGE SCALE GENOMIC DNA]</scope>
    <source>
        <strain evidence="8">PCC 7822</strain>
    </source>
</reference>
<dbReference type="EMBL" id="CP002198">
    <property type="protein sequence ID" value="ADN13463.1"/>
    <property type="molecule type" value="Genomic_DNA"/>
</dbReference>
<protein>
    <recommendedName>
        <fullName evidence="9">Tic20 family protein</fullName>
    </recommendedName>
</protein>
<name>E0UJV2_GLOV7</name>
<evidence type="ECO:0000313" key="7">
    <source>
        <dbReference type="EMBL" id="ADN13463.1"/>
    </source>
</evidence>
<feature type="transmembrane region" description="Helical" evidence="6">
    <location>
        <begin position="12"/>
        <end position="30"/>
    </location>
</feature>
<keyword evidence="4 6" id="KW-1133">Transmembrane helix</keyword>
<comment type="similarity">
    <text evidence="2">Belongs to the Tic20 family.</text>
</comment>
<proteinExistence type="inferred from homology"/>
<keyword evidence="8" id="KW-1185">Reference proteome</keyword>
<evidence type="ECO:0000313" key="8">
    <source>
        <dbReference type="Proteomes" id="UP000008206"/>
    </source>
</evidence>
<evidence type="ECO:0000256" key="5">
    <source>
        <dbReference type="ARBA" id="ARBA00023136"/>
    </source>
</evidence>
<organism evidence="7 8">
    <name type="scientific">Gloeothece verrucosa (strain PCC 7822)</name>
    <name type="common">Cyanothece sp. (strain PCC 7822)</name>
    <dbReference type="NCBI Taxonomy" id="497965"/>
    <lineage>
        <taxon>Bacteria</taxon>
        <taxon>Bacillati</taxon>
        <taxon>Cyanobacteriota</taxon>
        <taxon>Cyanophyceae</taxon>
        <taxon>Oscillatoriophycideae</taxon>
        <taxon>Chroococcales</taxon>
        <taxon>Aphanothecaceae</taxon>
        <taxon>Gloeothece</taxon>
        <taxon>Gloeothece verrucosa</taxon>
    </lineage>
</organism>
<keyword evidence="3 6" id="KW-0812">Transmembrane</keyword>
<evidence type="ECO:0000256" key="3">
    <source>
        <dbReference type="ARBA" id="ARBA00022692"/>
    </source>
</evidence>
<dbReference type="HOGENOM" id="CLU_094758_1_0_3"/>
<dbReference type="AlphaFoldDB" id="E0UJV2"/>
<gene>
    <name evidence="7" type="ordered locus">Cyan7822_1467</name>
</gene>
<evidence type="ECO:0000256" key="6">
    <source>
        <dbReference type="SAM" id="Phobius"/>
    </source>
</evidence>
<dbReference type="Pfam" id="PF16166">
    <property type="entry name" value="TIC20"/>
    <property type="match status" value="1"/>
</dbReference>
<accession>E0UJV2</accession>